<gene>
    <name evidence="3" type="ORF">DBV15_03635</name>
</gene>
<evidence type="ECO:0000313" key="4">
    <source>
        <dbReference type="Proteomes" id="UP000310200"/>
    </source>
</evidence>
<keyword evidence="4" id="KW-1185">Reference proteome</keyword>
<dbReference type="AlphaFoldDB" id="A0A4V6RGF3"/>
<dbReference type="GO" id="GO:0034472">
    <property type="term" value="P:snRNA 3'-end processing"/>
    <property type="evidence" value="ECO:0007669"/>
    <property type="project" value="TreeGrafter"/>
</dbReference>
<dbReference type="Pfam" id="PF14837">
    <property type="entry name" value="INTS5_N"/>
    <property type="match status" value="2"/>
</dbReference>
<dbReference type="Pfam" id="PF14838">
    <property type="entry name" value="INTS5_C"/>
    <property type="match status" value="1"/>
</dbReference>
<dbReference type="PANTHER" id="PTHR31697">
    <property type="entry name" value="INTEGRATOR COMPLEX SUBUNIT 5"/>
    <property type="match status" value="1"/>
</dbReference>
<protein>
    <submittedName>
        <fullName evidence="3">Integrator complex subunit 5</fullName>
    </submittedName>
</protein>
<reference evidence="3 4" key="1">
    <citation type="journal article" date="2019" name="Philos. Trans. R. Soc. Lond., B, Biol. Sci.">
        <title>Ant behaviour and brain gene expression of defending hosts depend on the ecological success of the intruding social parasite.</title>
        <authorList>
            <person name="Kaur R."/>
            <person name="Stoldt M."/>
            <person name="Jongepier E."/>
            <person name="Feldmeyer B."/>
            <person name="Menzel F."/>
            <person name="Bornberg-Bauer E."/>
            <person name="Foitzik S."/>
        </authorList>
    </citation>
    <scope>NUCLEOTIDE SEQUENCE [LARGE SCALE GENOMIC DNA]</scope>
    <source>
        <tissue evidence="3">Whole body</tissue>
    </source>
</reference>
<feature type="domain" description="Integrator complex subunit 5 N-terminal" evidence="1">
    <location>
        <begin position="140"/>
        <end position="238"/>
    </location>
</feature>
<evidence type="ECO:0000313" key="3">
    <source>
        <dbReference type="EMBL" id="TGZ46394.1"/>
    </source>
</evidence>
<dbReference type="GO" id="GO:0032039">
    <property type="term" value="C:integrator complex"/>
    <property type="evidence" value="ECO:0007669"/>
    <property type="project" value="InterPro"/>
</dbReference>
<proteinExistence type="predicted"/>
<dbReference type="STRING" id="300112.A0A4V6RGF3"/>
<dbReference type="PANTHER" id="PTHR31697:SF2">
    <property type="entry name" value="INTEGRATOR COMPLEX SUBUNIT 5"/>
    <property type="match status" value="1"/>
</dbReference>
<dbReference type="InterPro" id="IPR029444">
    <property type="entry name" value="INTS5_C"/>
</dbReference>
<accession>A0A4V6RGF3</accession>
<evidence type="ECO:0000259" key="1">
    <source>
        <dbReference type="Pfam" id="PF14837"/>
    </source>
</evidence>
<dbReference type="InterPro" id="IPR040316">
    <property type="entry name" value="INTS5"/>
</dbReference>
<dbReference type="Proteomes" id="UP000310200">
    <property type="component" value="Unassembled WGS sequence"/>
</dbReference>
<name>A0A4V6RGF3_9HYME</name>
<dbReference type="EMBL" id="QBLH01002887">
    <property type="protein sequence ID" value="TGZ46394.1"/>
    <property type="molecule type" value="Genomic_DNA"/>
</dbReference>
<evidence type="ECO:0000259" key="2">
    <source>
        <dbReference type="Pfam" id="PF14838"/>
    </source>
</evidence>
<organism evidence="3 4">
    <name type="scientific">Temnothorax longispinosus</name>
    <dbReference type="NCBI Taxonomy" id="300112"/>
    <lineage>
        <taxon>Eukaryota</taxon>
        <taxon>Metazoa</taxon>
        <taxon>Ecdysozoa</taxon>
        <taxon>Arthropoda</taxon>
        <taxon>Hexapoda</taxon>
        <taxon>Insecta</taxon>
        <taxon>Pterygota</taxon>
        <taxon>Neoptera</taxon>
        <taxon>Endopterygota</taxon>
        <taxon>Hymenoptera</taxon>
        <taxon>Apocrita</taxon>
        <taxon>Aculeata</taxon>
        <taxon>Formicoidea</taxon>
        <taxon>Formicidae</taxon>
        <taxon>Myrmicinae</taxon>
        <taxon>Temnothorax</taxon>
    </lineage>
</organism>
<feature type="domain" description="Integrator complex subunit 5 N-terminal" evidence="1">
    <location>
        <begin position="11"/>
        <end position="119"/>
    </location>
</feature>
<feature type="domain" description="Integrator complex subunit 5 C-terminal" evidence="2">
    <location>
        <begin position="249"/>
        <end position="952"/>
    </location>
</feature>
<sequence>MLHNTATLSPQDILIEVRKFISGAIRPSHSTNTQDVTRTALSLLKNVPAAREAVLEYFCNVFFVAVTKYVRQIETNQSIPIPEESIITEIHAILSSFVNENPESWAPIISAWSLDLLGTYISFTIVQNIFLRRVKYDFPIGKISSDYSKRGNLPVNAGINDFLQQWMSCRATRTLIDITAQCLQCLMHSDTESCIKALLDTSVLHSPYFDWVVAHVGSCFPNTVITRVLSCGLKDFCAMGYEHNVKNPKLNSVVGILGHLAGSHFQDIRKALLDLFEASSSYKFYCSWSLEEDLSLDDDTKKQKLATVPFLLNLASLSQTLLKAMTSDVLQILRPDIIPRLALFAADWCKYFDNQPAALMDLTVHLTLGCEQGASQIINILLDTSLNTSNVGYHSVNAAQNVKNICREILELVLQEIDLLLRTHGPQSANILLLSSVKQEISLIVPMMLDPNPLRVQTAVRLLSFLRSQNQNIVVFTASYMLMKAQTMFHLAALIRLITNNVVQFPTSKSGFENILASHDYFAQVMEQALREIHYKSGGINKEDSRQLFKNLIIMLKQVWEKSNKVAILQSQMISRALRANLYQISCLLMKNDDFDLANDIVTLLDLLSTPEKDHVLDVELMLKLTRAIIQYFFSCIAQTDVIKKQQGVKMVCHLLKDLACYSTSARVLALREILGNSINNEQAKYFGAKEKFEPRFEEMLLLHQNHKQVTSTMLAQRHSSVFHAGVIGHGPRRLPPENSIDKEIVALNKMLLIDVIKACCSNQESDRYPVNLDALTMVSLLLVELVSPDVMYNGLPWPDEEFTKVTIERDLQIRRKFKDVPLLWTLLELTAWYRPALAYCSVLLRGITATVMANWNTEEGVSLVNIMALGQLLPPPLASIRDILRVLQPHQINTIMRECLWAYMRENVPSPALFTRNESTNIAWRDIDMSSPNARFTDTLRLVLLANIHTLGSLYSTLFYNENK</sequence>
<dbReference type="InterPro" id="IPR029445">
    <property type="entry name" value="INTS5_N"/>
</dbReference>
<comment type="caution">
    <text evidence="3">The sequence shown here is derived from an EMBL/GenBank/DDBJ whole genome shotgun (WGS) entry which is preliminary data.</text>
</comment>